<name>A0ABD1QWE2_9LAMI</name>
<evidence type="ECO:0008006" key="3">
    <source>
        <dbReference type="Google" id="ProtNLM"/>
    </source>
</evidence>
<comment type="caution">
    <text evidence="1">The sequence shown here is derived from an EMBL/GenBank/DDBJ whole genome shotgun (WGS) entry which is preliminary data.</text>
</comment>
<accession>A0ABD1QWE2</accession>
<reference evidence="2" key="1">
    <citation type="submission" date="2024-07" db="EMBL/GenBank/DDBJ databases">
        <title>Two chromosome-level genome assemblies of Korean endemic species Abeliophyllum distichum and Forsythia ovata (Oleaceae).</title>
        <authorList>
            <person name="Jang H."/>
        </authorList>
    </citation>
    <scope>NUCLEOTIDE SEQUENCE [LARGE SCALE GENOMIC DNA]</scope>
</reference>
<dbReference type="AlphaFoldDB" id="A0ABD1QWE2"/>
<sequence length="320" mass="37290">MNLVDFHYEAKKMMMKLGLGYKSIHDFPVRSDLSAFFDIMIHYVLHMLEEAILESPVPAFFDIMRSPPSKRRGISRDLNLEKAWQANGKMPLSIAFDNVEHTMQPLVNNMKYFTRLVGNQVRFTVPPCYPSWTDVPEELRAWLCSIIKSYFDIQGNRSPDEYLKQHGPSRPYDELSAKDWQKCIDFLTSPTFVERSTKNKANQGKAKYSSMQWSKIFFATRYDEDKLVELRETQQTHVASNGASVDKYAIAKEVLGERRGHFSGDLHNDNPRFALYEAQLRRMERTIQRLTANLKHSIPEVVPEQDETMVGVWEICRFYV</sequence>
<gene>
    <name evidence="1" type="ORF">Adt_33491</name>
</gene>
<organism evidence="1 2">
    <name type="scientific">Abeliophyllum distichum</name>
    <dbReference type="NCBI Taxonomy" id="126358"/>
    <lineage>
        <taxon>Eukaryota</taxon>
        <taxon>Viridiplantae</taxon>
        <taxon>Streptophyta</taxon>
        <taxon>Embryophyta</taxon>
        <taxon>Tracheophyta</taxon>
        <taxon>Spermatophyta</taxon>
        <taxon>Magnoliopsida</taxon>
        <taxon>eudicotyledons</taxon>
        <taxon>Gunneridae</taxon>
        <taxon>Pentapetalae</taxon>
        <taxon>asterids</taxon>
        <taxon>lamiids</taxon>
        <taxon>Lamiales</taxon>
        <taxon>Oleaceae</taxon>
        <taxon>Forsythieae</taxon>
        <taxon>Abeliophyllum</taxon>
    </lineage>
</organism>
<keyword evidence="2" id="KW-1185">Reference proteome</keyword>
<dbReference type="Proteomes" id="UP001604336">
    <property type="component" value="Unassembled WGS sequence"/>
</dbReference>
<evidence type="ECO:0000313" key="2">
    <source>
        <dbReference type="Proteomes" id="UP001604336"/>
    </source>
</evidence>
<protein>
    <recommendedName>
        <fullName evidence="3">Transposase</fullName>
    </recommendedName>
</protein>
<proteinExistence type="predicted"/>
<evidence type="ECO:0000313" key="1">
    <source>
        <dbReference type="EMBL" id="KAL2480525.1"/>
    </source>
</evidence>
<dbReference type="EMBL" id="JBFOLK010000010">
    <property type="protein sequence ID" value="KAL2480525.1"/>
    <property type="molecule type" value="Genomic_DNA"/>
</dbReference>